<organism evidence="3 4">
    <name type="scientific">Pisum sativum</name>
    <name type="common">Garden pea</name>
    <name type="synonym">Lathyrus oleraceus</name>
    <dbReference type="NCBI Taxonomy" id="3888"/>
    <lineage>
        <taxon>Eukaryota</taxon>
        <taxon>Viridiplantae</taxon>
        <taxon>Streptophyta</taxon>
        <taxon>Embryophyta</taxon>
        <taxon>Tracheophyta</taxon>
        <taxon>Spermatophyta</taxon>
        <taxon>Magnoliopsida</taxon>
        <taxon>eudicotyledons</taxon>
        <taxon>Gunneridae</taxon>
        <taxon>Pentapetalae</taxon>
        <taxon>rosids</taxon>
        <taxon>fabids</taxon>
        <taxon>Fabales</taxon>
        <taxon>Fabaceae</taxon>
        <taxon>Papilionoideae</taxon>
        <taxon>50 kb inversion clade</taxon>
        <taxon>NPAAA clade</taxon>
        <taxon>Hologalegina</taxon>
        <taxon>IRL clade</taxon>
        <taxon>Fabeae</taxon>
        <taxon>Lathyrus</taxon>
    </lineage>
</organism>
<reference evidence="3 4" key="1">
    <citation type="journal article" date="2022" name="Nat. Genet.">
        <title>Improved pea reference genome and pan-genome highlight genomic features and evolutionary characteristics.</title>
        <authorList>
            <person name="Yang T."/>
            <person name="Liu R."/>
            <person name="Luo Y."/>
            <person name="Hu S."/>
            <person name="Wang D."/>
            <person name="Wang C."/>
            <person name="Pandey M.K."/>
            <person name="Ge S."/>
            <person name="Xu Q."/>
            <person name="Li N."/>
            <person name="Li G."/>
            <person name="Huang Y."/>
            <person name="Saxena R.K."/>
            <person name="Ji Y."/>
            <person name="Li M."/>
            <person name="Yan X."/>
            <person name="He Y."/>
            <person name="Liu Y."/>
            <person name="Wang X."/>
            <person name="Xiang C."/>
            <person name="Varshney R.K."/>
            <person name="Ding H."/>
            <person name="Gao S."/>
            <person name="Zong X."/>
        </authorList>
    </citation>
    <scope>NUCLEOTIDE SEQUENCE [LARGE SCALE GENOMIC DNA]</scope>
    <source>
        <strain evidence="3 4">cv. Zhongwan 6</strain>
    </source>
</reference>
<comment type="caution">
    <text evidence="3">The sequence shown here is derived from an EMBL/GenBank/DDBJ whole genome shotgun (WGS) entry which is preliminary data.</text>
</comment>
<dbReference type="InterPro" id="IPR004312">
    <property type="entry name" value="ATHILA_Orf1_C"/>
</dbReference>
<dbReference type="Proteomes" id="UP001058974">
    <property type="component" value="Chromosome 5"/>
</dbReference>
<accession>A0A9D5ANR0</accession>
<dbReference type="AlphaFoldDB" id="A0A9D5ANR0"/>
<dbReference type="Pfam" id="PF03078">
    <property type="entry name" value="ATHILA"/>
    <property type="match status" value="1"/>
</dbReference>
<evidence type="ECO:0000256" key="1">
    <source>
        <dbReference type="SAM" id="MobiDB-lite"/>
    </source>
</evidence>
<gene>
    <name evidence="3" type="ORF">KIW84_058203</name>
</gene>
<proteinExistence type="predicted"/>
<evidence type="ECO:0000313" key="4">
    <source>
        <dbReference type="Proteomes" id="UP001058974"/>
    </source>
</evidence>
<keyword evidence="4" id="KW-1185">Reference proteome</keyword>
<dbReference type="Gramene" id="Psat05G0820300-T1">
    <property type="protein sequence ID" value="KAI5413961.1"/>
    <property type="gene ID" value="KIW84_058203"/>
</dbReference>
<evidence type="ECO:0000259" key="2">
    <source>
        <dbReference type="Pfam" id="PF03078"/>
    </source>
</evidence>
<feature type="compositionally biased region" description="Low complexity" evidence="1">
    <location>
        <begin position="205"/>
        <end position="215"/>
    </location>
</feature>
<feature type="region of interest" description="Disordered" evidence="1">
    <location>
        <begin position="186"/>
        <end position="223"/>
    </location>
</feature>
<name>A0A9D5ANR0_PEA</name>
<sequence>MPPRVVKPKRDINYMGVAFAEENDGENQRSRYHKLFKRDILAMRYPDDASLHDLGLFDNVHWMLNNLGMSHLFSLTTHTYIRLTYEFLSSFRYTAPIGGSCTTGTAHFRMFSRNYDISQDQMANLFLFPRGDELITSIALALNLIMELAMLEPLETPFSDLDYCRSMRLIKNKPGGKSFLMISNREAPEPDNEDEPDHMEQDAPHTGTHAHTTHAFPDSFTGTSSGYQPCEEYDYTAMRITLDDILSELKHRNDVDADRDVLLRSIHRQKEEMRITIDQIRETQLDFVERTELNMGDLTE</sequence>
<protein>
    <recommendedName>
        <fullName evidence="2">Arabidopsis retrotransposon Orf1 C-terminal domain-containing protein</fullName>
    </recommendedName>
</protein>
<evidence type="ECO:0000313" key="3">
    <source>
        <dbReference type="EMBL" id="KAI5413961.1"/>
    </source>
</evidence>
<feature type="domain" description="Arabidopsis retrotransposon Orf1 C-terminal" evidence="2">
    <location>
        <begin position="28"/>
        <end position="135"/>
    </location>
</feature>
<dbReference type="EMBL" id="JAMSHJ010000005">
    <property type="protein sequence ID" value="KAI5413961.1"/>
    <property type="molecule type" value="Genomic_DNA"/>
</dbReference>